<dbReference type="Proteomes" id="UP000282378">
    <property type="component" value="Unassembled WGS sequence"/>
</dbReference>
<dbReference type="GO" id="GO:0003700">
    <property type="term" value="F:DNA-binding transcription factor activity"/>
    <property type="evidence" value="ECO:0007669"/>
    <property type="project" value="InterPro"/>
</dbReference>
<gene>
    <name evidence="2" type="ORF">APX70_08058</name>
</gene>
<sequence>MQKNITSLSGLNWDDLKFFLEVARTRKVSSAARRLAVDYTTVS</sequence>
<dbReference type="PROSITE" id="PS50931">
    <property type="entry name" value="HTH_LYSR"/>
    <property type="match status" value="1"/>
</dbReference>
<feature type="domain" description="HTH lysR-type" evidence="1">
    <location>
        <begin position="11"/>
        <end position="43"/>
    </location>
</feature>
<evidence type="ECO:0000259" key="1">
    <source>
        <dbReference type="PROSITE" id="PS50931"/>
    </source>
</evidence>
<evidence type="ECO:0000313" key="3">
    <source>
        <dbReference type="Proteomes" id="UP000282378"/>
    </source>
</evidence>
<protein>
    <submittedName>
        <fullName evidence="2">Transcriptional regulator, LysR family</fullName>
    </submittedName>
</protein>
<evidence type="ECO:0000313" key="2">
    <source>
        <dbReference type="EMBL" id="RML51013.1"/>
    </source>
</evidence>
<dbReference type="Gene3D" id="1.10.10.10">
    <property type="entry name" value="Winged helix-like DNA-binding domain superfamily/Winged helix DNA-binding domain"/>
    <property type="match status" value="1"/>
</dbReference>
<dbReference type="AlphaFoldDB" id="A0A3M2WHM1"/>
<dbReference type="InterPro" id="IPR000847">
    <property type="entry name" value="LysR_HTH_N"/>
</dbReference>
<dbReference type="InterPro" id="IPR036388">
    <property type="entry name" value="WH-like_DNA-bd_sf"/>
</dbReference>
<name>A0A3M2WHM1_PSEYM</name>
<proteinExistence type="predicted"/>
<accession>A0A3M2WHM1</accession>
<reference evidence="2 3" key="1">
    <citation type="submission" date="2018-08" db="EMBL/GenBank/DDBJ databases">
        <title>Recombination of ecologically and evolutionarily significant loci maintains genetic cohesion in the Pseudomonas syringae species complex.</title>
        <authorList>
            <person name="Dillon M."/>
            <person name="Thakur S."/>
            <person name="Almeida R.N.D."/>
            <person name="Weir B.S."/>
            <person name="Guttman D.S."/>
        </authorList>
    </citation>
    <scope>NUCLEOTIDE SEQUENCE [LARGE SCALE GENOMIC DNA]</scope>
    <source>
        <strain evidence="2 3">88_10</strain>
    </source>
</reference>
<feature type="non-terminal residue" evidence="2">
    <location>
        <position position="43"/>
    </location>
</feature>
<dbReference type="Pfam" id="PF00126">
    <property type="entry name" value="HTH_1"/>
    <property type="match status" value="1"/>
</dbReference>
<dbReference type="EMBL" id="RBNL01003440">
    <property type="protein sequence ID" value="RML51013.1"/>
    <property type="molecule type" value="Genomic_DNA"/>
</dbReference>
<organism evidence="2 3">
    <name type="scientific">Pseudomonas syringae pv. maculicola</name>
    <dbReference type="NCBI Taxonomy" id="59511"/>
    <lineage>
        <taxon>Bacteria</taxon>
        <taxon>Pseudomonadati</taxon>
        <taxon>Pseudomonadota</taxon>
        <taxon>Gammaproteobacteria</taxon>
        <taxon>Pseudomonadales</taxon>
        <taxon>Pseudomonadaceae</taxon>
        <taxon>Pseudomonas</taxon>
    </lineage>
</organism>
<comment type="caution">
    <text evidence="2">The sequence shown here is derived from an EMBL/GenBank/DDBJ whole genome shotgun (WGS) entry which is preliminary data.</text>
</comment>